<dbReference type="AlphaFoldDB" id="A0A1M6HZ07"/>
<keyword evidence="3" id="KW-0732">Signal</keyword>
<dbReference type="Proteomes" id="UP000184171">
    <property type="component" value="Unassembled WGS sequence"/>
</dbReference>
<name>A0A1M6HZ07_MALRU</name>
<dbReference type="Gene3D" id="2.120.10.30">
    <property type="entry name" value="TolB, C-terminal domain"/>
    <property type="match status" value="2"/>
</dbReference>
<feature type="signal peptide" evidence="3">
    <location>
        <begin position="1"/>
        <end position="23"/>
    </location>
</feature>
<evidence type="ECO:0000256" key="3">
    <source>
        <dbReference type="SAM" id="SignalP"/>
    </source>
</evidence>
<dbReference type="SUPFAM" id="SSF63829">
    <property type="entry name" value="Calcium-dependent phosphotriesterase"/>
    <property type="match status" value="1"/>
</dbReference>
<evidence type="ECO:0000256" key="1">
    <source>
        <dbReference type="ARBA" id="ARBA00022737"/>
    </source>
</evidence>
<dbReference type="Pfam" id="PF01436">
    <property type="entry name" value="NHL"/>
    <property type="match status" value="1"/>
</dbReference>
<sequence length="297" mass="32300">MKNVLFIVLVAVLLTMVCQPAVAAQLRLRYAGSIYTDAEGGPLQHPAGVTMSGDRLLVADSGAKRVLTFKYAAGVVTPERVLPLPQNFPLMVELASNGDFYVLDGLERQVLILDRNGKQKATLKVKGAGDKRVVPRSFKRTPDGQWLLLDLFSSRVLLLDEAGSLQRELLFPDGEGFFSDVAVNPQGQLFLLDSVGGRIYRANKGEEAFTLWSDNLKDYTNFPVSLAATNGSLLLVDKYGSGLAVIGPDGGFSGRKLSTGWSDGQLYYPSQVSVGAEGQVFIADTENHRVQQFNIEE</sequence>
<keyword evidence="5" id="KW-1185">Reference proteome</keyword>
<dbReference type="PANTHER" id="PTHR24104:SF25">
    <property type="entry name" value="PROTEIN LIN-41"/>
    <property type="match status" value="1"/>
</dbReference>
<keyword evidence="1" id="KW-0677">Repeat</keyword>
<evidence type="ECO:0000256" key="2">
    <source>
        <dbReference type="PROSITE-ProRule" id="PRU00504"/>
    </source>
</evidence>
<dbReference type="OrthoDB" id="9792285at2"/>
<gene>
    <name evidence="4" type="ORF">SAMN02745165_01934</name>
</gene>
<organism evidence="4 5">
    <name type="scientific">Malonomonas rubra DSM 5091</name>
    <dbReference type="NCBI Taxonomy" id="1122189"/>
    <lineage>
        <taxon>Bacteria</taxon>
        <taxon>Pseudomonadati</taxon>
        <taxon>Thermodesulfobacteriota</taxon>
        <taxon>Desulfuromonadia</taxon>
        <taxon>Desulfuromonadales</taxon>
        <taxon>Geopsychrobacteraceae</taxon>
        <taxon>Malonomonas</taxon>
    </lineage>
</organism>
<reference evidence="4 5" key="1">
    <citation type="submission" date="2016-11" db="EMBL/GenBank/DDBJ databases">
        <authorList>
            <person name="Jaros S."/>
            <person name="Januszkiewicz K."/>
            <person name="Wedrychowicz H."/>
        </authorList>
    </citation>
    <scope>NUCLEOTIDE SEQUENCE [LARGE SCALE GENOMIC DNA]</scope>
    <source>
        <strain evidence="4 5">DSM 5091</strain>
    </source>
</reference>
<proteinExistence type="predicted"/>
<evidence type="ECO:0000313" key="4">
    <source>
        <dbReference type="EMBL" id="SHJ27383.1"/>
    </source>
</evidence>
<evidence type="ECO:0000313" key="5">
    <source>
        <dbReference type="Proteomes" id="UP000184171"/>
    </source>
</evidence>
<dbReference type="InterPro" id="IPR050952">
    <property type="entry name" value="TRIM-NHL_E3_ligases"/>
</dbReference>
<dbReference type="EMBL" id="FQZT01000006">
    <property type="protein sequence ID" value="SHJ27383.1"/>
    <property type="molecule type" value="Genomic_DNA"/>
</dbReference>
<dbReference type="RefSeq" id="WP_072908318.1">
    <property type="nucleotide sequence ID" value="NZ_FQZT01000006.1"/>
</dbReference>
<protein>
    <submittedName>
        <fullName evidence="4">NHL repeat-containing protein</fullName>
    </submittedName>
</protein>
<feature type="repeat" description="NHL" evidence="2">
    <location>
        <begin position="253"/>
        <end position="296"/>
    </location>
</feature>
<dbReference type="PROSITE" id="PS51125">
    <property type="entry name" value="NHL"/>
    <property type="match status" value="1"/>
</dbReference>
<accession>A0A1M6HZ07</accession>
<dbReference type="GO" id="GO:0008270">
    <property type="term" value="F:zinc ion binding"/>
    <property type="evidence" value="ECO:0007669"/>
    <property type="project" value="UniProtKB-KW"/>
</dbReference>
<dbReference type="STRING" id="1122189.SAMN02745165_01934"/>
<feature type="chain" id="PRO_5009918253" evidence="3">
    <location>
        <begin position="24"/>
        <end position="297"/>
    </location>
</feature>
<dbReference type="PANTHER" id="PTHR24104">
    <property type="entry name" value="E3 UBIQUITIN-PROTEIN LIGASE NHLRC1-RELATED"/>
    <property type="match status" value="1"/>
</dbReference>
<dbReference type="InterPro" id="IPR001258">
    <property type="entry name" value="NHL_repeat"/>
</dbReference>
<dbReference type="InterPro" id="IPR011042">
    <property type="entry name" value="6-blade_b-propeller_TolB-like"/>
</dbReference>